<keyword evidence="3 5" id="KW-0131">Cell cycle</keyword>
<protein>
    <recommendedName>
        <fullName evidence="5">Cell division protein SepF</fullName>
    </recommendedName>
</protein>
<gene>
    <name evidence="5" type="primary">sepF</name>
    <name evidence="7" type="ORF">HC031_22035</name>
</gene>
<evidence type="ECO:0000313" key="7">
    <source>
        <dbReference type="EMBL" id="NJC72376.1"/>
    </source>
</evidence>
<dbReference type="PANTHER" id="PTHR35798">
    <property type="entry name" value="CELL DIVISION PROTEIN SEPF"/>
    <property type="match status" value="1"/>
</dbReference>
<comment type="subcellular location">
    <subcellularLocation>
        <location evidence="5">Cytoplasm</location>
    </subcellularLocation>
    <text evidence="5">Localizes to the division site, in a FtsZ-dependent manner.</text>
</comment>
<accession>A0ABX0Y200</accession>
<proteinExistence type="inferred from homology"/>
<name>A0ABX0Y200_9ACTN</name>
<evidence type="ECO:0000256" key="3">
    <source>
        <dbReference type="ARBA" id="ARBA00023306"/>
    </source>
</evidence>
<dbReference type="InterPro" id="IPR023052">
    <property type="entry name" value="Cell_div_SepF"/>
</dbReference>
<reference evidence="7 8" key="1">
    <citation type="submission" date="2020-03" db="EMBL/GenBank/DDBJ databases">
        <title>WGS of the type strain of Planosporangium spp.</title>
        <authorList>
            <person name="Thawai C."/>
        </authorList>
    </citation>
    <scope>NUCLEOTIDE SEQUENCE [LARGE SCALE GENOMIC DNA]</scope>
    <source>
        <strain evidence="7 8">TBRC 5610</strain>
    </source>
</reference>
<sequence length="178" mass="19584">MGSLRRTGAWLGLAEDDDDLDADVEDDYADGRYSADSHYSDDPGRPAGQRYRRRPALDRRTARDPRDARTPRSAPERDSAGDAEADSFQIATIHARGFRDARTIGEYYRQDIPVVIDLSGLEDPDARRIVDFAAGLIFGRRGGIHRLARGVFLLSPLGTGILSGDRAPSTSGDFFDQS</sequence>
<dbReference type="PANTHER" id="PTHR35798:SF1">
    <property type="entry name" value="CELL DIVISION PROTEIN SEPF"/>
    <property type="match status" value="1"/>
</dbReference>
<keyword evidence="1 5" id="KW-0132">Cell division</keyword>
<evidence type="ECO:0000256" key="4">
    <source>
        <dbReference type="ARBA" id="ARBA00044936"/>
    </source>
</evidence>
<dbReference type="HAMAP" id="MF_01197">
    <property type="entry name" value="SepF"/>
    <property type="match status" value="1"/>
</dbReference>
<dbReference type="InterPro" id="IPR038594">
    <property type="entry name" value="SepF-like_sf"/>
</dbReference>
<dbReference type="GO" id="GO:0051301">
    <property type="term" value="P:cell division"/>
    <property type="evidence" value="ECO:0007669"/>
    <property type="project" value="UniProtKB-KW"/>
</dbReference>
<comment type="function">
    <text evidence="4 5">Cell division protein that is part of the divisome complex and is recruited early to the Z-ring. Probably stimulates Z-ring formation, perhaps through the cross-linking of FtsZ protofilaments. Its function overlaps with FtsA.</text>
</comment>
<organism evidence="7 8">
    <name type="scientific">Planosporangium thailandense</name>
    <dbReference type="NCBI Taxonomy" id="765197"/>
    <lineage>
        <taxon>Bacteria</taxon>
        <taxon>Bacillati</taxon>
        <taxon>Actinomycetota</taxon>
        <taxon>Actinomycetes</taxon>
        <taxon>Micromonosporales</taxon>
        <taxon>Micromonosporaceae</taxon>
        <taxon>Planosporangium</taxon>
    </lineage>
</organism>
<evidence type="ECO:0000256" key="5">
    <source>
        <dbReference type="HAMAP-Rule" id="MF_01197"/>
    </source>
</evidence>
<evidence type="ECO:0000313" key="8">
    <source>
        <dbReference type="Proteomes" id="UP000722989"/>
    </source>
</evidence>
<dbReference type="InterPro" id="IPR007561">
    <property type="entry name" value="Cell_div_SepF/SepF-rel"/>
</dbReference>
<feature type="compositionally biased region" description="Basic and acidic residues" evidence="6">
    <location>
        <begin position="55"/>
        <end position="80"/>
    </location>
</feature>
<evidence type="ECO:0000256" key="1">
    <source>
        <dbReference type="ARBA" id="ARBA00022618"/>
    </source>
</evidence>
<evidence type="ECO:0000256" key="2">
    <source>
        <dbReference type="ARBA" id="ARBA00023210"/>
    </source>
</evidence>
<dbReference type="Gene3D" id="3.30.110.150">
    <property type="entry name" value="SepF-like protein"/>
    <property type="match status" value="1"/>
</dbReference>
<keyword evidence="5" id="KW-0963">Cytoplasm</keyword>
<comment type="similarity">
    <text evidence="5">Belongs to the SepF family.</text>
</comment>
<keyword evidence="2 5" id="KW-0717">Septation</keyword>
<dbReference type="RefSeq" id="WP_167927286.1">
    <property type="nucleotide sequence ID" value="NZ_JAATVY010000018.1"/>
</dbReference>
<evidence type="ECO:0000256" key="6">
    <source>
        <dbReference type="SAM" id="MobiDB-lite"/>
    </source>
</evidence>
<dbReference type="EMBL" id="JAATVY010000018">
    <property type="protein sequence ID" value="NJC72376.1"/>
    <property type="molecule type" value="Genomic_DNA"/>
</dbReference>
<dbReference type="Proteomes" id="UP000722989">
    <property type="component" value="Unassembled WGS sequence"/>
</dbReference>
<dbReference type="Pfam" id="PF04472">
    <property type="entry name" value="SepF"/>
    <property type="match status" value="1"/>
</dbReference>
<feature type="compositionally biased region" description="Basic and acidic residues" evidence="6">
    <location>
        <begin position="29"/>
        <end position="44"/>
    </location>
</feature>
<feature type="region of interest" description="Disordered" evidence="6">
    <location>
        <begin position="21"/>
        <end position="86"/>
    </location>
</feature>
<comment type="subunit">
    <text evidence="5">Homodimer. Interacts with FtsZ.</text>
</comment>
<comment type="caution">
    <text evidence="7">The sequence shown here is derived from an EMBL/GenBank/DDBJ whole genome shotgun (WGS) entry which is preliminary data.</text>
</comment>
<keyword evidence="8" id="KW-1185">Reference proteome</keyword>